<evidence type="ECO:0000313" key="9">
    <source>
        <dbReference type="Proteomes" id="UP000176998"/>
    </source>
</evidence>
<dbReference type="InterPro" id="IPR036259">
    <property type="entry name" value="MFS_trans_sf"/>
</dbReference>
<dbReference type="InterPro" id="IPR011701">
    <property type="entry name" value="MFS"/>
</dbReference>
<dbReference type="Gene3D" id="1.20.1250.20">
    <property type="entry name" value="MFS general substrate transporter like domains"/>
    <property type="match status" value="2"/>
</dbReference>
<comment type="subcellular location">
    <subcellularLocation>
        <location evidence="1">Membrane</location>
        <topology evidence="1">Multi-pass membrane protein</topology>
    </subcellularLocation>
</comment>
<organism evidence="8 9">
    <name type="scientific">Colletotrichum orchidophilum</name>
    <dbReference type="NCBI Taxonomy" id="1209926"/>
    <lineage>
        <taxon>Eukaryota</taxon>
        <taxon>Fungi</taxon>
        <taxon>Dikarya</taxon>
        <taxon>Ascomycota</taxon>
        <taxon>Pezizomycotina</taxon>
        <taxon>Sordariomycetes</taxon>
        <taxon>Hypocreomycetidae</taxon>
        <taxon>Glomerellales</taxon>
        <taxon>Glomerellaceae</taxon>
        <taxon>Colletotrichum</taxon>
    </lineage>
</organism>
<keyword evidence="3 6" id="KW-0812">Transmembrane</keyword>
<feature type="transmembrane region" description="Helical" evidence="6">
    <location>
        <begin position="165"/>
        <end position="187"/>
    </location>
</feature>
<feature type="transmembrane region" description="Helical" evidence="6">
    <location>
        <begin position="234"/>
        <end position="254"/>
    </location>
</feature>
<keyword evidence="2" id="KW-0813">Transport</keyword>
<dbReference type="EMBL" id="MJBS01000075">
    <property type="protein sequence ID" value="OHE96034.1"/>
    <property type="molecule type" value="Genomic_DNA"/>
</dbReference>
<dbReference type="PROSITE" id="PS50850">
    <property type="entry name" value="MFS"/>
    <property type="match status" value="1"/>
</dbReference>
<keyword evidence="4 6" id="KW-1133">Transmembrane helix</keyword>
<dbReference type="Pfam" id="PF07690">
    <property type="entry name" value="MFS_1"/>
    <property type="match status" value="1"/>
</dbReference>
<evidence type="ECO:0000256" key="3">
    <source>
        <dbReference type="ARBA" id="ARBA00022692"/>
    </source>
</evidence>
<name>A0A1G4B3R8_9PEZI</name>
<evidence type="ECO:0000256" key="2">
    <source>
        <dbReference type="ARBA" id="ARBA00022448"/>
    </source>
</evidence>
<feature type="transmembrane region" description="Helical" evidence="6">
    <location>
        <begin position="397"/>
        <end position="418"/>
    </location>
</feature>
<sequence>MSLPIQPDRFRIDHDATAASRKQQANAAVARANVDNLRDDPEARAAFLSTFSAEEERSVINKVDKAFLVLIGVMYMIKQIDQTNAANVRVLQAGESRNIMKELDMTSDQYNWVGSIYGIAYIIFEAPSNLLLKRMSPHLWQSRIFFTWGIITACHAAAQNRHQLYAMRFLLGTFEAGMFPGIMAQLSSWYRTDEIGKPVTWFFAMSNLAGIIGSLLCYGISYMNGIRGISAWRWVYLLEGSATIIFSGVVFWLLPDYPKSPRSNRFLTEREQEFVEARLPENAPLTNDPDFAGKEILAVLRTPLIWSFMLSQTLINIGGYALTWYLPTIVTNLGFVGLPRNQLLNMPPAFAAIVGLMFSAWFMSRAYIVRPAYIMILMSGMVVCFVLFFTITNRYGIYISCILGTLFYQSYFIPFWAWRSATLSGSTGTAFTLGLQSGIAQLGGVIGPQLFQSKFAYNGYKTSFAIAAATTIASFVANLWTWWLTRNTEYDVMRVRRKILKARKAGKVNFDDDIRVFEERRFYDGFKRQGRDDNEESSQA</sequence>
<gene>
    <name evidence="8" type="ORF">CORC01_08727</name>
</gene>
<evidence type="ECO:0000256" key="1">
    <source>
        <dbReference type="ARBA" id="ARBA00004141"/>
    </source>
</evidence>
<dbReference type="AlphaFoldDB" id="A0A1G4B3R8"/>
<accession>A0A1G4B3R8</accession>
<evidence type="ECO:0000313" key="8">
    <source>
        <dbReference type="EMBL" id="OHE96034.1"/>
    </source>
</evidence>
<evidence type="ECO:0000259" key="7">
    <source>
        <dbReference type="PROSITE" id="PS50850"/>
    </source>
</evidence>
<dbReference type="InterPro" id="IPR020846">
    <property type="entry name" value="MFS_dom"/>
</dbReference>
<feature type="transmembrane region" description="Helical" evidence="6">
    <location>
        <begin position="346"/>
        <end position="364"/>
    </location>
</feature>
<feature type="transmembrane region" description="Helical" evidence="6">
    <location>
        <begin position="199"/>
        <end position="222"/>
    </location>
</feature>
<evidence type="ECO:0000256" key="4">
    <source>
        <dbReference type="ARBA" id="ARBA00022989"/>
    </source>
</evidence>
<keyword evidence="9" id="KW-1185">Reference proteome</keyword>
<evidence type="ECO:0000256" key="6">
    <source>
        <dbReference type="SAM" id="Phobius"/>
    </source>
</evidence>
<keyword evidence="5 6" id="KW-0472">Membrane</keyword>
<feature type="transmembrane region" description="Helical" evidence="6">
    <location>
        <begin position="371"/>
        <end position="391"/>
    </location>
</feature>
<proteinExistence type="predicted"/>
<dbReference type="PANTHER" id="PTHR43791">
    <property type="entry name" value="PERMEASE-RELATED"/>
    <property type="match status" value="1"/>
</dbReference>
<dbReference type="SUPFAM" id="SSF103473">
    <property type="entry name" value="MFS general substrate transporter"/>
    <property type="match status" value="1"/>
</dbReference>
<dbReference type="GeneID" id="34561867"/>
<dbReference type="GO" id="GO:0016020">
    <property type="term" value="C:membrane"/>
    <property type="evidence" value="ECO:0007669"/>
    <property type="project" value="UniProtKB-SubCell"/>
</dbReference>
<feature type="transmembrane region" description="Helical" evidence="6">
    <location>
        <begin position="110"/>
        <end position="132"/>
    </location>
</feature>
<evidence type="ECO:0000256" key="5">
    <source>
        <dbReference type="ARBA" id="ARBA00023136"/>
    </source>
</evidence>
<comment type="caution">
    <text evidence="8">The sequence shown here is derived from an EMBL/GenBank/DDBJ whole genome shotgun (WGS) entry which is preliminary data.</text>
</comment>
<dbReference type="Proteomes" id="UP000176998">
    <property type="component" value="Unassembled WGS sequence"/>
</dbReference>
<protein>
    <submittedName>
        <fullName evidence="8">High-affinity nicotinic acid transporter</fullName>
    </submittedName>
</protein>
<dbReference type="RefSeq" id="XP_022473195.1">
    <property type="nucleotide sequence ID" value="XM_022620357.1"/>
</dbReference>
<feature type="domain" description="Major facilitator superfamily (MFS) profile" evidence="7">
    <location>
        <begin position="67"/>
        <end position="486"/>
    </location>
</feature>
<dbReference type="OrthoDB" id="2985014at2759"/>
<reference evidence="8 9" key="1">
    <citation type="submission" date="2016-09" db="EMBL/GenBank/DDBJ databases">
        <authorList>
            <person name="Capua I."/>
            <person name="De Benedictis P."/>
            <person name="Joannis T."/>
            <person name="Lombin L.H."/>
            <person name="Cattoli G."/>
        </authorList>
    </citation>
    <scope>NUCLEOTIDE SEQUENCE [LARGE SCALE GENOMIC DNA]</scope>
    <source>
        <strain evidence="8 9">IMI 309357</strain>
    </source>
</reference>
<feature type="transmembrane region" description="Helical" evidence="6">
    <location>
        <begin position="463"/>
        <end position="484"/>
    </location>
</feature>
<feature type="transmembrane region" description="Helical" evidence="6">
    <location>
        <begin position="304"/>
        <end position="326"/>
    </location>
</feature>
<dbReference type="GO" id="GO:0022857">
    <property type="term" value="F:transmembrane transporter activity"/>
    <property type="evidence" value="ECO:0007669"/>
    <property type="project" value="InterPro"/>
</dbReference>
<dbReference type="PANTHER" id="PTHR43791:SF91">
    <property type="entry name" value="MAJOR FACILITATOR SUPERFAMILY (MFS) PROFILE DOMAIN-CONTAINING PROTEIN-RELATED"/>
    <property type="match status" value="1"/>
</dbReference>